<dbReference type="InterPro" id="IPR013783">
    <property type="entry name" value="Ig-like_fold"/>
</dbReference>
<evidence type="ECO:0000313" key="3">
    <source>
        <dbReference type="Proteomes" id="UP000198901"/>
    </source>
</evidence>
<reference evidence="2 3" key="1">
    <citation type="submission" date="2016-10" db="EMBL/GenBank/DDBJ databases">
        <authorList>
            <person name="de Groot N.N."/>
        </authorList>
    </citation>
    <scope>NUCLEOTIDE SEQUENCE [LARGE SCALE GENOMIC DNA]</scope>
    <source>
        <strain evidence="2 3">DSM 21668</strain>
    </source>
</reference>
<name>A0A1G9WCK4_9BACT</name>
<keyword evidence="3" id="KW-1185">Reference proteome</keyword>
<dbReference type="Proteomes" id="UP000198901">
    <property type="component" value="Unassembled WGS sequence"/>
</dbReference>
<accession>A0A1G9WCK4</accession>
<dbReference type="Gene3D" id="2.60.40.10">
    <property type="entry name" value="Immunoglobulins"/>
    <property type="match status" value="1"/>
</dbReference>
<dbReference type="RefSeq" id="WP_176785637.1">
    <property type="nucleotide sequence ID" value="NZ_FNGS01000009.1"/>
</dbReference>
<gene>
    <name evidence="2" type="ORF">SAMN04488090_4324</name>
</gene>
<proteinExistence type="predicted"/>
<organism evidence="2 3">
    <name type="scientific">Siphonobacter aquaeclarae</name>
    <dbReference type="NCBI Taxonomy" id="563176"/>
    <lineage>
        <taxon>Bacteria</taxon>
        <taxon>Pseudomonadati</taxon>
        <taxon>Bacteroidota</taxon>
        <taxon>Cytophagia</taxon>
        <taxon>Cytophagales</taxon>
        <taxon>Cytophagaceae</taxon>
        <taxon>Siphonobacter</taxon>
    </lineage>
</organism>
<dbReference type="EMBL" id="FNGS01000009">
    <property type="protein sequence ID" value="SDM81941.1"/>
    <property type="molecule type" value="Genomic_DNA"/>
</dbReference>
<evidence type="ECO:0000256" key="1">
    <source>
        <dbReference type="SAM" id="MobiDB-lite"/>
    </source>
</evidence>
<dbReference type="AlphaFoldDB" id="A0A1G9WCK4"/>
<feature type="non-terminal residue" evidence="2">
    <location>
        <position position="1"/>
    </location>
</feature>
<evidence type="ECO:0008006" key="4">
    <source>
        <dbReference type="Google" id="ProtNLM"/>
    </source>
</evidence>
<dbReference type="STRING" id="563176.SAMN04488090_4324"/>
<evidence type="ECO:0000313" key="2">
    <source>
        <dbReference type="EMBL" id="SDM81941.1"/>
    </source>
</evidence>
<sequence>GPNTTDAPDYINPKSDGTTNDINKTPYKALDGNGDGKIDNQADADNDGIADGIDKKPAAFGGLPVTLTVADLTPALLMTVPDFSSANRSRPFELRIFNIANVTSSGSVTVYITKPSPKFKITFTGLTWKVTDNGGFYTLTAASLPILPGAASLVPILGTITMDPGVAKGIYNLGVVIGDGSGGESDNTNNSASVSLNVNP</sequence>
<protein>
    <recommendedName>
        <fullName evidence="4">CARDB domain-containing protein</fullName>
    </recommendedName>
</protein>
<feature type="region of interest" description="Disordered" evidence="1">
    <location>
        <begin position="1"/>
        <end position="41"/>
    </location>
</feature>